<comment type="catalytic activity">
    <reaction evidence="1">
        <text>(7,8-dihydropterin-6-yl)methyl diphosphate + 4-aminobenzoate = 7,8-dihydropteroate + diphosphate</text>
        <dbReference type="Rhea" id="RHEA:19949"/>
        <dbReference type="ChEBI" id="CHEBI:17836"/>
        <dbReference type="ChEBI" id="CHEBI:17839"/>
        <dbReference type="ChEBI" id="CHEBI:33019"/>
        <dbReference type="ChEBI" id="CHEBI:72950"/>
        <dbReference type="EC" id="2.5.1.15"/>
    </reaction>
</comment>
<dbReference type="GO" id="GO:0046656">
    <property type="term" value="P:folic acid biosynthetic process"/>
    <property type="evidence" value="ECO:0007669"/>
    <property type="project" value="UniProtKB-KW"/>
</dbReference>
<evidence type="ECO:0000256" key="2">
    <source>
        <dbReference type="ARBA" id="ARBA00001946"/>
    </source>
</evidence>
<evidence type="ECO:0000256" key="8">
    <source>
        <dbReference type="ARBA" id="ARBA00022842"/>
    </source>
</evidence>
<comment type="pathway">
    <text evidence="3 10">Cofactor biosynthesis; tetrahydrofolate biosynthesis; 7,8-dihydrofolate from 2-amino-4-hydroxy-6-hydroxymethyl-7,8-dihydropteridine diphosphate and 4-aminobenzoate: step 1/2.</text>
</comment>
<evidence type="ECO:0000256" key="6">
    <source>
        <dbReference type="ARBA" id="ARBA00022679"/>
    </source>
</evidence>
<protein>
    <recommendedName>
        <fullName evidence="5 10">Dihydropteroate synthase</fullName>
        <shortName evidence="10">DHPS</shortName>
        <ecNumber evidence="5 10">2.5.1.15</ecNumber>
    </recommendedName>
    <alternativeName>
        <fullName evidence="10">Dihydropteroate pyrophosphorylase</fullName>
    </alternativeName>
</protein>
<feature type="domain" description="Pterin-binding" evidence="11">
    <location>
        <begin position="9"/>
        <end position="262"/>
    </location>
</feature>
<evidence type="ECO:0000256" key="4">
    <source>
        <dbReference type="ARBA" id="ARBA00009503"/>
    </source>
</evidence>
<dbReference type="PANTHER" id="PTHR20941">
    <property type="entry name" value="FOLATE SYNTHESIS PROTEINS"/>
    <property type="match status" value="1"/>
</dbReference>
<evidence type="ECO:0000313" key="13">
    <source>
        <dbReference type="Proteomes" id="UP000241203"/>
    </source>
</evidence>
<comment type="caution">
    <text evidence="12">The sequence shown here is derived from an EMBL/GenBank/DDBJ whole genome shotgun (WGS) entry which is preliminary data.</text>
</comment>
<evidence type="ECO:0000313" key="12">
    <source>
        <dbReference type="EMBL" id="PSL36860.1"/>
    </source>
</evidence>
<dbReference type="CDD" id="cd00739">
    <property type="entry name" value="DHPS"/>
    <property type="match status" value="1"/>
</dbReference>
<organism evidence="12 13">
    <name type="scientific">Labedella gwakjiensis</name>
    <dbReference type="NCBI Taxonomy" id="390269"/>
    <lineage>
        <taxon>Bacteria</taxon>
        <taxon>Bacillati</taxon>
        <taxon>Actinomycetota</taxon>
        <taxon>Actinomycetes</taxon>
        <taxon>Micrococcales</taxon>
        <taxon>Microbacteriaceae</taxon>
        <taxon>Labedella</taxon>
    </lineage>
</organism>
<dbReference type="InterPro" id="IPR000489">
    <property type="entry name" value="Pterin-binding_dom"/>
</dbReference>
<evidence type="ECO:0000256" key="3">
    <source>
        <dbReference type="ARBA" id="ARBA00004763"/>
    </source>
</evidence>
<comment type="function">
    <text evidence="10">Catalyzes the condensation of para-aminobenzoate (pABA) with 6-hydroxymethyl-7,8-dihydropterin diphosphate (DHPt-PP) to form 7,8-dihydropteroate (H2Pte), the immediate precursor of folate derivatives.</text>
</comment>
<dbReference type="GO" id="GO:0046654">
    <property type="term" value="P:tetrahydrofolate biosynthetic process"/>
    <property type="evidence" value="ECO:0007669"/>
    <property type="project" value="UniProtKB-UniPathway"/>
</dbReference>
<dbReference type="GO" id="GO:0046872">
    <property type="term" value="F:metal ion binding"/>
    <property type="evidence" value="ECO:0007669"/>
    <property type="project" value="UniProtKB-KW"/>
</dbReference>
<keyword evidence="8 10" id="KW-0460">Magnesium</keyword>
<evidence type="ECO:0000256" key="5">
    <source>
        <dbReference type="ARBA" id="ARBA00012458"/>
    </source>
</evidence>
<dbReference type="RefSeq" id="WP_208019896.1">
    <property type="nucleotide sequence ID" value="NZ_PYAU01000001.1"/>
</dbReference>
<dbReference type="PROSITE" id="PS00792">
    <property type="entry name" value="DHPS_1"/>
    <property type="match status" value="1"/>
</dbReference>
<dbReference type="InterPro" id="IPR011005">
    <property type="entry name" value="Dihydropteroate_synth-like_sf"/>
</dbReference>
<dbReference type="InterPro" id="IPR006390">
    <property type="entry name" value="DHP_synth_dom"/>
</dbReference>
<dbReference type="InterPro" id="IPR045031">
    <property type="entry name" value="DHP_synth-like"/>
</dbReference>
<dbReference type="NCBIfam" id="TIGR01496">
    <property type="entry name" value="DHPS"/>
    <property type="match status" value="1"/>
</dbReference>
<proteinExistence type="inferred from homology"/>
<evidence type="ECO:0000256" key="7">
    <source>
        <dbReference type="ARBA" id="ARBA00022723"/>
    </source>
</evidence>
<dbReference type="GO" id="GO:0005829">
    <property type="term" value="C:cytosol"/>
    <property type="evidence" value="ECO:0007669"/>
    <property type="project" value="TreeGrafter"/>
</dbReference>
<accession>A0A2P8GSB5</accession>
<dbReference type="EC" id="2.5.1.15" evidence="5 10"/>
<name>A0A2P8GSB5_9MICO</name>
<dbReference type="Pfam" id="PF00809">
    <property type="entry name" value="Pterin_bind"/>
    <property type="match status" value="1"/>
</dbReference>
<keyword evidence="9 10" id="KW-0289">Folate biosynthesis</keyword>
<dbReference type="UniPathway" id="UPA00077">
    <property type="reaction ID" value="UER00156"/>
</dbReference>
<dbReference type="Gene3D" id="3.20.20.20">
    <property type="entry name" value="Dihydropteroate synthase-like"/>
    <property type="match status" value="1"/>
</dbReference>
<dbReference type="PANTHER" id="PTHR20941:SF1">
    <property type="entry name" value="FOLIC ACID SYNTHESIS PROTEIN FOL1"/>
    <property type="match status" value="1"/>
</dbReference>
<dbReference type="EMBL" id="PYAU01000001">
    <property type="protein sequence ID" value="PSL36860.1"/>
    <property type="molecule type" value="Genomic_DNA"/>
</dbReference>
<dbReference type="PROSITE" id="PS00793">
    <property type="entry name" value="DHPS_2"/>
    <property type="match status" value="1"/>
</dbReference>
<keyword evidence="6 10" id="KW-0808">Transferase</keyword>
<dbReference type="Proteomes" id="UP000241203">
    <property type="component" value="Unassembled WGS sequence"/>
</dbReference>
<evidence type="ECO:0000256" key="10">
    <source>
        <dbReference type="RuleBase" id="RU361205"/>
    </source>
</evidence>
<evidence type="ECO:0000259" key="11">
    <source>
        <dbReference type="PROSITE" id="PS50972"/>
    </source>
</evidence>
<dbReference type="AlphaFoldDB" id="A0A2P8GSB5"/>
<dbReference type="PROSITE" id="PS50972">
    <property type="entry name" value="PTERIN_BINDING"/>
    <property type="match status" value="1"/>
</dbReference>
<gene>
    <name evidence="12" type="ORF">CLV49_0459</name>
</gene>
<reference evidence="12 13" key="1">
    <citation type="submission" date="2018-03" db="EMBL/GenBank/DDBJ databases">
        <title>Genomic Encyclopedia of Archaeal and Bacterial Type Strains, Phase II (KMG-II): from individual species to whole genera.</title>
        <authorList>
            <person name="Goeker M."/>
        </authorList>
    </citation>
    <scope>NUCLEOTIDE SEQUENCE [LARGE SCALE GENOMIC DNA]</scope>
    <source>
        <strain evidence="12 13">DSM 21548</strain>
    </source>
</reference>
<comment type="cofactor">
    <cofactor evidence="2 10">
        <name>Mg(2+)</name>
        <dbReference type="ChEBI" id="CHEBI:18420"/>
    </cofactor>
</comment>
<dbReference type="SUPFAM" id="SSF51717">
    <property type="entry name" value="Dihydropteroate synthetase-like"/>
    <property type="match status" value="1"/>
</dbReference>
<dbReference type="GO" id="GO:0004156">
    <property type="term" value="F:dihydropteroate synthase activity"/>
    <property type="evidence" value="ECO:0007669"/>
    <property type="project" value="UniProtKB-EC"/>
</dbReference>
<keyword evidence="7 10" id="KW-0479">Metal-binding</keyword>
<sequence>MSDGAARGTRIMGVLNVTPDSFSDGGLYAETGDAIAHGRALVADGADIVDVGGESTRPGASRVALDEELRRILPVVESLAADGVTVSVDTMNAATARAAVGAGATIVNDVSGGLADPDMNATVAELTASYVISHWRGHSTVMEDRAHYDDVVLEVVRELGGQARAAVAAGVAPERIVIDPGLGFAKRGAHNWALLAHLDALAGLGFPVMVGASRKRFLGELVGAAGSVEDRDLPTAVLSALLADDVWAVRVHDVAASRLALDTAAALSAHRSEPTLMTEL</sequence>
<evidence type="ECO:0000256" key="1">
    <source>
        <dbReference type="ARBA" id="ARBA00000012"/>
    </source>
</evidence>
<comment type="similarity">
    <text evidence="4 10">Belongs to the DHPS family.</text>
</comment>
<evidence type="ECO:0000256" key="9">
    <source>
        <dbReference type="ARBA" id="ARBA00022909"/>
    </source>
</evidence>